<reference evidence="1" key="1">
    <citation type="submission" date="2019-11" db="EMBL/GenBank/DDBJ databases">
        <authorList>
            <person name="Feng L."/>
        </authorList>
    </citation>
    <scope>NUCLEOTIDE SEQUENCE</scope>
    <source>
        <strain evidence="1">ElimosumLFYP34</strain>
    </source>
</reference>
<gene>
    <name evidence="1" type="ORF">ELLFYP34_02419</name>
</gene>
<proteinExistence type="predicted"/>
<dbReference type="EMBL" id="CACRTR010000005">
    <property type="protein sequence ID" value="VYT99070.1"/>
    <property type="molecule type" value="Genomic_DNA"/>
</dbReference>
<protein>
    <submittedName>
        <fullName evidence="1">Uncharacterized protein</fullName>
    </submittedName>
</protein>
<organism evidence="1">
    <name type="scientific">Eubacterium limosum</name>
    <dbReference type="NCBI Taxonomy" id="1736"/>
    <lineage>
        <taxon>Bacteria</taxon>
        <taxon>Bacillati</taxon>
        <taxon>Bacillota</taxon>
        <taxon>Clostridia</taxon>
        <taxon>Eubacteriales</taxon>
        <taxon>Eubacteriaceae</taxon>
        <taxon>Eubacterium</taxon>
    </lineage>
</organism>
<dbReference type="AlphaFoldDB" id="A0A6N3BAQ5"/>
<sequence>MHKFTITDTTCYDTLWLPGLETIPAVIDPPMYYGGEPEVWLALSPILPLLGQTSASKLAGLIVLGSKCKRRVYFGGRHRHMWMVNMQGLRGLLLFIKDDVKMEWAKEQLERKVHALEMLHKGDAKTSVLYHYEEGSEPVSAEEYGCEAGTLARALIGKHRRCQKLEEMLEQVENGA</sequence>
<evidence type="ECO:0000313" key="1">
    <source>
        <dbReference type="EMBL" id="VYT99070.1"/>
    </source>
</evidence>
<accession>A0A6N3BAQ5</accession>
<name>A0A6N3BAQ5_EUBLI</name>